<evidence type="ECO:0000313" key="2">
    <source>
        <dbReference type="Proteomes" id="UP000012073"/>
    </source>
</evidence>
<dbReference type="EMBL" id="HG001949">
    <property type="protein sequence ID" value="CDF38592.1"/>
    <property type="molecule type" value="Genomic_DNA"/>
</dbReference>
<keyword evidence="2" id="KW-1185">Reference proteome</keyword>
<dbReference type="RefSeq" id="XP_005718497.1">
    <property type="nucleotide sequence ID" value="XM_005718440.1"/>
</dbReference>
<reference evidence="2" key="1">
    <citation type="journal article" date="2013" name="Proc. Natl. Acad. Sci. U.S.A.">
        <title>Genome structure and metabolic features in the red seaweed Chondrus crispus shed light on evolution of the Archaeplastida.</title>
        <authorList>
            <person name="Collen J."/>
            <person name="Porcel B."/>
            <person name="Carre W."/>
            <person name="Ball S.G."/>
            <person name="Chaparro C."/>
            <person name="Tonon T."/>
            <person name="Barbeyron T."/>
            <person name="Michel G."/>
            <person name="Noel B."/>
            <person name="Valentin K."/>
            <person name="Elias M."/>
            <person name="Artiguenave F."/>
            <person name="Arun A."/>
            <person name="Aury J.M."/>
            <person name="Barbosa-Neto J.F."/>
            <person name="Bothwell J.H."/>
            <person name="Bouget F.Y."/>
            <person name="Brillet L."/>
            <person name="Cabello-Hurtado F."/>
            <person name="Capella-Gutierrez S."/>
            <person name="Charrier B."/>
            <person name="Cladiere L."/>
            <person name="Cock J.M."/>
            <person name="Coelho S.M."/>
            <person name="Colleoni C."/>
            <person name="Czjzek M."/>
            <person name="Da Silva C."/>
            <person name="Delage L."/>
            <person name="Denoeud F."/>
            <person name="Deschamps P."/>
            <person name="Dittami S.M."/>
            <person name="Gabaldon T."/>
            <person name="Gachon C.M."/>
            <person name="Groisillier A."/>
            <person name="Herve C."/>
            <person name="Jabbari K."/>
            <person name="Katinka M."/>
            <person name="Kloareg B."/>
            <person name="Kowalczyk N."/>
            <person name="Labadie K."/>
            <person name="Leblanc C."/>
            <person name="Lopez P.J."/>
            <person name="McLachlan D.H."/>
            <person name="Meslet-Cladiere L."/>
            <person name="Moustafa A."/>
            <person name="Nehr Z."/>
            <person name="Nyvall Collen P."/>
            <person name="Panaud O."/>
            <person name="Partensky F."/>
            <person name="Poulain J."/>
            <person name="Rensing S.A."/>
            <person name="Rousvoal S."/>
            <person name="Samson G."/>
            <person name="Symeonidi A."/>
            <person name="Weissenbach J."/>
            <person name="Zambounis A."/>
            <person name="Wincker P."/>
            <person name="Boyen C."/>
        </authorList>
    </citation>
    <scope>NUCLEOTIDE SEQUENCE [LARGE SCALE GENOMIC DNA]</scope>
    <source>
        <strain evidence="2">cv. Stackhouse</strain>
    </source>
</reference>
<proteinExistence type="predicted"/>
<name>R7QJ99_CHOCR</name>
<gene>
    <name evidence="1" type="ORF">CHC_T00006405001</name>
</gene>
<dbReference type="AlphaFoldDB" id="R7QJ99"/>
<dbReference type="KEGG" id="ccp:CHC_T00006405001"/>
<dbReference type="Proteomes" id="UP000012073">
    <property type="component" value="Unassembled WGS sequence"/>
</dbReference>
<evidence type="ECO:0000313" key="1">
    <source>
        <dbReference type="EMBL" id="CDF38592.1"/>
    </source>
</evidence>
<organism evidence="1 2">
    <name type="scientific">Chondrus crispus</name>
    <name type="common">Carrageen Irish moss</name>
    <name type="synonym">Polymorpha crispa</name>
    <dbReference type="NCBI Taxonomy" id="2769"/>
    <lineage>
        <taxon>Eukaryota</taxon>
        <taxon>Rhodophyta</taxon>
        <taxon>Florideophyceae</taxon>
        <taxon>Rhodymeniophycidae</taxon>
        <taxon>Gigartinales</taxon>
        <taxon>Gigartinaceae</taxon>
        <taxon>Chondrus</taxon>
    </lineage>
</organism>
<dbReference type="Gramene" id="CDF38592">
    <property type="protein sequence ID" value="CDF38592"/>
    <property type="gene ID" value="CHC_T00006405001"/>
</dbReference>
<dbReference type="GeneID" id="17326216"/>
<protein>
    <submittedName>
        <fullName evidence="1">Uncharacterized protein</fullName>
    </submittedName>
</protein>
<sequence>MQATAAATAGTEGFLKRLKSAALRRGLVPDHAGNKRRSCEVAISWKTGLVKTSLRDNENGASWNQSRAFQRLITTGNKWYAWPSYNY</sequence>
<accession>R7QJ99</accession>